<accession>A0A9D1U7T2</accession>
<comment type="caution">
    <text evidence="1">The sequence shown here is derived from an EMBL/GenBank/DDBJ whole genome shotgun (WGS) entry which is preliminary data.</text>
</comment>
<reference evidence="1" key="2">
    <citation type="submission" date="2021-04" db="EMBL/GenBank/DDBJ databases">
        <authorList>
            <person name="Gilroy R."/>
        </authorList>
    </citation>
    <scope>NUCLEOTIDE SEQUENCE</scope>
    <source>
        <strain evidence="1">ChiSxjej5B17-1746</strain>
    </source>
</reference>
<name>A0A9D1U7T2_9BACT</name>
<reference evidence="1" key="1">
    <citation type="journal article" date="2021" name="PeerJ">
        <title>Extensive microbial diversity within the chicken gut microbiome revealed by metagenomics and culture.</title>
        <authorList>
            <person name="Gilroy R."/>
            <person name="Ravi A."/>
            <person name="Getino M."/>
            <person name="Pursley I."/>
            <person name="Horton D.L."/>
            <person name="Alikhan N.F."/>
            <person name="Baker D."/>
            <person name="Gharbi K."/>
            <person name="Hall N."/>
            <person name="Watson M."/>
            <person name="Adriaenssens E.M."/>
            <person name="Foster-Nyarko E."/>
            <person name="Jarju S."/>
            <person name="Secka A."/>
            <person name="Antonio M."/>
            <person name="Oren A."/>
            <person name="Chaudhuri R.R."/>
            <person name="La Ragione R."/>
            <person name="Hildebrand F."/>
            <person name="Pallen M.J."/>
        </authorList>
    </citation>
    <scope>NUCLEOTIDE SEQUENCE</scope>
    <source>
        <strain evidence="1">ChiSxjej5B17-1746</strain>
    </source>
</reference>
<dbReference type="AlphaFoldDB" id="A0A9D1U7T2"/>
<evidence type="ECO:0000313" key="1">
    <source>
        <dbReference type="EMBL" id="HIW77879.1"/>
    </source>
</evidence>
<proteinExistence type="predicted"/>
<gene>
    <name evidence="1" type="ORF">H9874_01870</name>
</gene>
<evidence type="ECO:0000313" key="2">
    <source>
        <dbReference type="Proteomes" id="UP000824264"/>
    </source>
</evidence>
<dbReference type="Proteomes" id="UP000824264">
    <property type="component" value="Unassembled WGS sequence"/>
</dbReference>
<sequence length="181" mass="19676">MTQGVSGTRNSGSVSGVDSLGTCTSVNFIFAKLQMELAAAAKDAALDYIGQVEDAQAEQKEVADMLQRCRELQNQAKANGGCTEMPADIREFMDKNELAYDFTTGGVKDPTRETADSKHNKDEWDVAIQSLQAYQETIGTDIQTLMVYVQDFMGQYNSYTQGANSAIQSGMQTLTSVARGQ</sequence>
<dbReference type="EMBL" id="DXGI01000071">
    <property type="protein sequence ID" value="HIW77879.1"/>
    <property type="molecule type" value="Genomic_DNA"/>
</dbReference>
<protein>
    <submittedName>
        <fullName evidence="1">USH1C-binding protein 1</fullName>
    </submittedName>
</protein>
<organism evidence="1 2">
    <name type="scientific">Candidatus Bilophila faecipullorum</name>
    <dbReference type="NCBI Taxonomy" id="2838482"/>
    <lineage>
        <taxon>Bacteria</taxon>
        <taxon>Pseudomonadati</taxon>
        <taxon>Thermodesulfobacteriota</taxon>
        <taxon>Desulfovibrionia</taxon>
        <taxon>Desulfovibrionales</taxon>
        <taxon>Desulfovibrionaceae</taxon>
        <taxon>Bilophila</taxon>
    </lineage>
</organism>